<name>A0A553N5D6_9TELE</name>
<dbReference type="Pfam" id="PF26582">
    <property type="entry name" value="ASCC3_N"/>
    <property type="match status" value="1"/>
</dbReference>
<dbReference type="OrthoDB" id="5575at2759"/>
<sequence length="301" mass="33816">MDADWFHSLIMSPPRLTGALRSFSNLSKQEDVTQDVYDLKTKRLKRQEIFARDGLTWQKIVQFFTQHLDKKDQSVATQELKSILHAAKQIVGTDFGQDTIESAGVFLFKTFHNKDQIGYEETRAIKQMFGPFPASAAELSCASVGRLVVQVGESQVEAFIQTQSSLKKGGHGSIFGRNIAFSFDSYVLDVQDTLPCSEGTDIHQTMDFQSFLNSHGERRAAGERDESYLAKEVEQSNPDSSILRQEVEKYLSEGNMASSSAEELSTSLFEMLASTRSDDELQNEVSFLNIRDIFAKIIHLC</sequence>
<accession>A0A553N5D6</accession>
<dbReference type="AlphaFoldDB" id="A0A553N5D6"/>
<dbReference type="InterPro" id="IPR058856">
    <property type="entry name" value="ASCC3_N"/>
</dbReference>
<gene>
    <name evidence="2" type="ORF">DNTS_007572</name>
</gene>
<comment type="caution">
    <text evidence="2">The sequence shown here is derived from an EMBL/GenBank/DDBJ whole genome shotgun (WGS) entry which is preliminary data.</text>
</comment>
<reference evidence="2 3" key="1">
    <citation type="journal article" date="2019" name="Sci. Data">
        <title>Hybrid genome assembly and annotation of Danionella translucida.</title>
        <authorList>
            <person name="Kadobianskyi M."/>
            <person name="Schulze L."/>
            <person name="Schuelke M."/>
            <person name="Judkewitz B."/>
        </authorList>
    </citation>
    <scope>NUCLEOTIDE SEQUENCE [LARGE SCALE GENOMIC DNA]</scope>
    <source>
        <strain evidence="2 3">Bolton</strain>
    </source>
</reference>
<dbReference type="Proteomes" id="UP000316079">
    <property type="component" value="Unassembled WGS sequence"/>
</dbReference>
<keyword evidence="3" id="KW-1185">Reference proteome</keyword>
<feature type="domain" description="ASCC3-like N-terminal" evidence="1">
    <location>
        <begin position="62"/>
        <end position="164"/>
    </location>
</feature>
<dbReference type="STRING" id="623744.A0A553N5D6"/>
<evidence type="ECO:0000259" key="1">
    <source>
        <dbReference type="Pfam" id="PF26582"/>
    </source>
</evidence>
<dbReference type="EMBL" id="SRMA01027044">
    <property type="protein sequence ID" value="TRY60613.1"/>
    <property type="molecule type" value="Genomic_DNA"/>
</dbReference>
<proteinExistence type="predicted"/>
<evidence type="ECO:0000313" key="3">
    <source>
        <dbReference type="Proteomes" id="UP000316079"/>
    </source>
</evidence>
<organism evidence="2 3">
    <name type="scientific">Danionella cerebrum</name>
    <dbReference type="NCBI Taxonomy" id="2873325"/>
    <lineage>
        <taxon>Eukaryota</taxon>
        <taxon>Metazoa</taxon>
        <taxon>Chordata</taxon>
        <taxon>Craniata</taxon>
        <taxon>Vertebrata</taxon>
        <taxon>Euteleostomi</taxon>
        <taxon>Actinopterygii</taxon>
        <taxon>Neopterygii</taxon>
        <taxon>Teleostei</taxon>
        <taxon>Ostariophysi</taxon>
        <taxon>Cypriniformes</taxon>
        <taxon>Danionidae</taxon>
        <taxon>Danioninae</taxon>
        <taxon>Danionella</taxon>
    </lineage>
</organism>
<evidence type="ECO:0000313" key="2">
    <source>
        <dbReference type="EMBL" id="TRY60613.1"/>
    </source>
</evidence>
<protein>
    <recommendedName>
        <fullName evidence="1">ASCC3-like N-terminal domain-containing protein</fullName>
    </recommendedName>
</protein>